<dbReference type="EMBL" id="AP025592">
    <property type="protein sequence ID" value="BDG07607.1"/>
    <property type="molecule type" value="Genomic_DNA"/>
</dbReference>
<protein>
    <submittedName>
        <fullName evidence="1">Uncharacterized protein</fullName>
    </submittedName>
</protein>
<proteinExistence type="predicted"/>
<sequence length="69" mass="6846">MKPRTLILLGVGGVVVAYFLLKPSTTTLLPAPGSTLFGGTFSAVPGTVQAAGNAASSILNAIGNLTSDE</sequence>
<name>A0ABM7X6Z4_9BACT</name>
<evidence type="ECO:0000313" key="1">
    <source>
        <dbReference type="EMBL" id="BDG07607.1"/>
    </source>
</evidence>
<accession>A0ABM7X6Z4</accession>
<dbReference type="Proteomes" id="UP001162734">
    <property type="component" value="Chromosome"/>
</dbReference>
<organism evidence="1 2">
    <name type="scientific">Anaeromyxobacter paludicola</name>
    <dbReference type="NCBI Taxonomy" id="2918171"/>
    <lineage>
        <taxon>Bacteria</taxon>
        <taxon>Pseudomonadati</taxon>
        <taxon>Myxococcota</taxon>
        <taxon>Myxococcia</taxon>
        <taxon>Myxococcales</taxon>
        <taxon>Cystobacterineae</taxon>
        <taxon>Anaeromyxobacteraceae</taxon>
        <taxon>Anaeromyxobacter</taxon>
    </lineage>
</organism>
<dbReference type="RefSeq" id="WP_248344409.1">
    <property type="nucleotide sequence ID" value="NZ_AP025592.1"/>
</dbReference>
<reference evidence="2" key="1">
    <citation type="journal article" date="2022" name="Int. J. Syst. Evol. Microbiol.">
        <title>Anaeromyxobacter oryzae sp. nov., Anaeromyxobacter diazotrophicus sp. nov. and Anaeromyxobacter paludicola sp. nov., isolated from paddy soils.</title>
        <authorList>
            <person name="Itoh H."/>
            <person name="Xu Z."/>
            <person name="Mise K."/>
            <person name="Masuda Y."/>
            <person name="Ushijima N."/>
            <person name="Hayakawa C."/>
            <person name="Shiratori Y."/>
            <person name="Senoo K."/>
        </authorList>
    </citation>
    <scope>NUCLEOTIDE SEQUENCE [LARGE SCALE GENOMIC DNA]</scope>
    <source>
        <strain evidence="2">Red630</strain>
    </source>
</reference>
<keyword evidence="2" id="KW-1185">Reference proteome</keyword>
<evidence type="ECO:0000313" key="2">
    <source>
        <dbReference type="Proteomes" id="UP001162734"/>
    </source>
</evidence>
<gene>
    <name evidence="1" type="ORF">AMPC_07200</name>
</gene>